<dbReference type="PANTHER" id="PTHR34883:SF15">
    <property type="entry name" value="EXTRACELLULAR SERINE-RICH PROTEIN"/>
    <property type="match status" value="1"/>
</dbReference>
<reference evidence="4 5" key="1">
    <citation type="journal article" date="2016" name="Mol. Biol. Evol.">
        <title>Comparative Genomics of Early-Diverging Mushroom-Forming Fungi Provides Insights into the Origins of Lignocellulose Decay Capabilities.</title>
        <authorList>
            <person name="Nagy L.G."/>
            <person name="Riley R."/>
            <person name="Tritt A."/>
            <person name="Adam C."/>
            <person name="Daum C."/>
            <person name="Floudas D."/>
            <person name="Sun H."/>
            <person name="Yadav J.S."/>
            <person name="Pangilinan J."/>
            <person name="Larsson K.H."/>
            <person name="Matsuura K."/>
            <person name="Barry K."/>
            <person name="Labutti K."/>
            <person name="Kuo R."/>
            <person name="Ohm R.A."/>
            <person name="Bhattacharya S.S."/>
            <person name="Shirouzu T."/>
            <person name="Yoshinaga Y."/>
            <person name="Martin F.M."/>
            <person name="Grigoriev I.V."/>
            <person name="Hibbett D.S."/>
        </authorList>
    </citation>
    <scope>NUCLEOTIDE SEQUENCE [LARGE SCALE GENOMIC DNA]</scope>
    <source>
        <strain evidence="4 5">HHB12029</strain>
    </source>
</reference>
<accession>A0A165P217</accession>
<evidence type="ECO:0000313" key="4">
    <source>
        <dbReference type="EMBL" id="KZW01528.1"/>
    </source>
</evidence>
<feature type="region of interest" description="Disordered" evidence="1">
    <location>
        <begin position="135"/>
        <end position="216"/>
    </location>
</feature>
<dbReference type="InterPro" id="IPR052953">
    <property type="entry name" value="Ser-rich/MCO-related"/>
</dbReference>
<dbReference type="PANTHER" id="PTHR34883">
    <property type="entry name" value="SERINE-RICH PROTEIN, PUTATIVE-RELATED-RELATED"/>
    <property type="match status" value="1"/>
</dbReference>
<keyword evidence="2" id="KW-0472">Membrane</keyword>
<evidence type="ECO:0000256" key="1">
    <source>
        <dbReference type="SAM" id="MobiDB-lite"/>
    </source>
</evidence>
<feature type="chain" id="PRO_5007863771" description="Mid2 domain-containing protein" evidence="3">
    <location>
        <begin position="19"/>
        <end position="350"/>
    </location>
</feature>
<evidence type="ECO:0008006" key="6">
    <source>
        <dbReference type="Google" id="ProtNLM"/>
    </source>
</evidence>
<keyword evidence="5" id="KW-1185">Reference proteome</keyword>
<evidence type="ECO:0000256" key="2">
    <source>
        <dbReference type="SAM" id="Phobius"/>
    </source>
</evidence>
<proteinExistence type="predicted"/>
<sequence>MRCASLATLLGGATTAHALWYAVASGTQGYAFLPATQHAIVGDAIHFEIPNSTLADPPISVVQSKSLAEPCTPMPGGLHSDTQNPPKLDINVYSATVPVYFHAEPYCGQGMVFILNPIEDGDYDTFVKNALATAPTESGDAAPTSDSPSASPRPSSSSSRPESASTPSRTEGHSGDASVSSSSGTSVPATNSTHGGSTSTSIDTSDASHTDELGATPAPTAHVGSVGTLIAAIACSIAGTLCLSAIFVFAMRKCRRKARPGPYGEIDPEPLADGGEGINPPARHAYTGSRVLTASTRTTPAASSTSCSSMAERQLGAVQEMLQRGVSGTAVLEALRMQGGAEAEAPPRYM</sequence>
<evidence type="ECO:0000256" key="3">
    <source>
        <dbReference type="SAM" id="SignalP"/>
    </source>
</evidence>
<organism evidence="4 5">
    <name type="scientific">Exidia glandulosa HHB12029</name>
    <dbReference type="NCBI Taxonomy" id="1314781"/>
    <lineage>
        <taxon>Eukaryota</taxon>
        <taxon>Fungi</taxon>
        <taxon>Dikarya</taxon>
        <taxon>Basidiomycota</taxon>
        <taxon>Agaricomycotina</taxon>
        <taxon>Agaricomycetes</taxon>
        <taxon>Auriculariales</taxon>
        <taxon>Exidiaceae</taxon>
        <taxon>Exidia</taxon>
    </lineage>
</organism>
<keyword evidence="3" id="KW-0732">Signal</keyword>
<dbReference type="EMBL" id="KV425893">
    <property type="protein sequence ID" value="KZW01528.1"/>
    <property type="molecule type" value="Genomic_DNA"/>
</dbReference>
<gene>
    <name evidence="4" type="ORF">EXIGLDRAFT_830001</name>
</gene>
<keyword evidence="2" id="KW-0812">Transmembrane</keyword>
<feature type="signal peptide" evidence="3">
    <location>
        <begin position="1"/>
        <end position="18"/>
    </location>
</feature>
<feature type="transmembrane region" description="Helical" evidence="2">
    <location>
        <begin position="229"/>
        <end position="250"/>
    </location>
</feature>
<dbReference type="InParanoid" id="A0A165P217"/>
<dbReference type="STRING" id="1314781.A0A165P217"/>
<evidence type="ECO:0000313" key="5">
    <source>
        <dbReference type="Proteomes" id="UP000077266"/>
    </source>
</evidence>
<feature type="compositionally biased region" description="Low complexity" evidence="1">
    <location>
        <begin position="142"/>
        <end position="205"/>
    </location>
</feature>
<keyword evidence="2" id="KW-1133">Transmembrane helix</keyword>
<dbReference type="OrthoDB" id="1921208at2759"/>
<dbReference type="Proteomes" id="UP000077266">
    <property type="component" value="Unassembled WGS sequence"/>
</dbReference>
<protein>
    <recommendedName>
        <fullName evidence="6">Mid2 domain-containing protein</fullName>
    </recommendedName>
</protein>
<name>A0A165P217_EXIGL</name>
<dbReference type="AlphaFoldDB" id="A0A165P217"/>